<comment type="caution">
    <text evidence="2">The sequence shown here is derived from an EMBL/GenBank/DDBJ whole genome shotgun (WGS) entry which is preliminary data.</text>
</comment>
<gene>
    <name evidence="2" type="ORF">GGR27_000239</name>
</gene>
<dbReference type="RefSeq" id="WP_168035569.1">
    <property type="nucleotide sequence ID" value="NZ_JAATJH010000001.1"/>
</dbReference>
<evidence type="ECO:0000259" key="1">
    <source>
        <dbReference type="Pfam" id="PF09557"/>
    </source>
</evidence>
<dbReference type="InterPro" id="IPR019060">
    <property type="entry name" value="DUF2382"/>
</dbReference>
<reference evidence="2 3" key="1">
    <citation type="submission" date="2020-03" db="EMBL/GenBank/DDBJ databases">
        <title>Genomic Encyclopedia of Type Strains, Phase IV (KMG-IV): sequencing the most valuable type-strain genomes for metagenomic binning, comparative biology and taxonomic classification.</title>
        <authorList>
            <person name="Goeker M."/>
        </authorList>
    </citation>
    <scope>NUCLEOTIDE SEQUENCE [LARGE SCALE GENOMIC DNA]</scope>
    <source>
        <strain evidence="2 3">DSM 105096</strain>
    </source>
</reference>
<evidence type="ECO:0000313" key="2">
    <source>
        <dbReference type="EMBL" id="NJC24758.1"/>
    </source>
</evidence>
<proteinExistence type="predicted"/>
<dbReference type="Pfam" id="PF09557">
    <property type="entry name" value="DUF2382"/>
    <property type="match status" value="1"/>
</dbReference>
<name>A0ABX0X6D1_9BACT</name>
<dbReference type="EMBL" id="JAATJH010000001">
    <property type="protein sequence ID" value="NJC24758.1"/>
    <property type="molecule type" value="Genomic_DNA"/>
</dbReference>
<feature type="domain" description="DUF2382" evidence="1">
    <location>
        <begin position="21"/>
        <end position="129"/>
    </location>
</feature>
<evidence type="ECO:0000313" key="3">
    <source>
        <dbReference type="Proteomes" id="UP000770785"/>
    </source>
</evidence>
<protein>
    <submittedName>
        <fullName evidence="2">Stress response protein YsnF</fullName>
    </submittedName>
</protein>
<organism evidence="2 3">
    <name type="scientific">Neolewinella antarctica</name>
    <dbReference type="NCBI Taxonomy" id="442734"/>
    <lineage>
        <taxon>Bacteria</taxon>
        <taxon>Pseudomonadati</taxon>
        <taxon>Bacteroidota</taxon>
        <taxon>Saprospiria</taxon>
        <taxon>Saprospirales</taxon>
        <taxon>Lewinellaceae</taxon>
        <taxon>Neolewinella</taxon>
    </lineage>
</organism>
<sequence length="141" mass="16169">MTNPTDQRDQLNTTTNIVVPVIEERLTIDKVETVTGQVNVSVSPSTTLHSEAVELSSTTYRQETHPVDRLVDERPEIRYEGNITIIPVIQEEVIMVKRLRLVEEIYLIKETSTENVTKEIELRKDVVTINRDKPTNTNKNI</sequence>
<accession>A0ABX0X6D1</accession>
<keyword evidence="3" id="KW-1185">Reference proteome</keyword>
<dbReference type="Proteomes" id="UP000770785">
    <property type="component" value="Unassembled WGS sequence"/>
</dbReference>